<dbReference type="PRINTS" id="PR00245">
    <property type="entry name" value="OLFACTORYR"/>
</dbReference>
<dbReference type="InterPro" id="IPR017452">
    <property type="entry name" value="GPCR_Rhodpsn_7TM"/>
</dbReference>
<evidence type="ECO:0000259" key="11">
    <source>
        <dbReference type="PROSITE" id="PS50262"/>
    </source>
</evidence>
<evidence type="ECO:0000256" key="8">
    <source>
        <dbReference type="ARBA" id="ARBA00023224"/>
    </source>
</evidence>
<dbReference type="InterPro" id="IPR000276">
    <property type="entry name" value="GPCR_Rhodpsn"/>
</dbReference>
<evidence type="ECO:0000256" key="6">
    <source>
        <dbReference type="ARBA" id="ARBA00022989"/>
    </source>
</evidence>
<comment type="subcellular location">
    <subcellularLocation>
        <location evidence="1 10">Cell membrane</location>
        <topology evidence="1 10">Multi-pass membrane protein</topology>
    </subcellularLocation>
</comment>
<evidence type="ECO:0000256" key="2">
    <source>
        <dbReference type="ARBA" id="ARBA00022475"/>
    </source>
</evidence>
<dbReference type="Pfam" id="PF13853">
    <property type="entry name" value="7tm_4"/>
    <property type="match status" value="1"/>
</dbReference>
<feature type="transmembrane region" description="Helical" evidence="10">
    <location>
        <begin position="98"/>
        <end position="118"/>
    </location>
</feature>
<feature type="transmembrane region" description="Helical" evidence="10">
    <location>
        <begin position="180"/>
        <end position="204"/>
    </location>
</feature>
<keyword evidence="3 10" id="KW-0716">Sensory transduction</keyword>
<dbReference type="Proteomes" id="UP001176940">
    <property type="component" value="Unassembled WGS sequence"/>
</dbReference>
<evidence type="ECO:0000256" key="1">
    <source>
        <dbReference type="ARBA" id="ARBA00004651"/>
    </source>
</evidence>
<dbReference type="PANTHER" id="PTHR26453">
    <property type="entry name" value="OLFACTORY RECEPTOR"/>
    <property type="match status" value="1"/>
</dbReference>
<keyword evidence="4 9" id="KW-0812">Transmembrane</keyword>
<keyword evidence="13" id="KW-1185">Reference proteome</keyword>
<organism evidence="12 13">
    <name type="scientific">Ranitomeya imitator</name>
    <name type="common">mimic poison frog</name>
    <dbReference type="NCBI Taxonomy" id="111125"/>
    <lineage>
        <taxon>Eukaryota</taxon>
        <taxon>Metazoa</taxon>
        <taxon>Chordata</taxon>
        <taxon>Craniata</taxon>
        <taxon>Vertebrata</taxon>
        <taxon>Euteleostomi</taxon>
        <taxon>Amphibia</taxon>
        <taxon>Batrachia</taxon>
        <taxon>Anura</taxon>
        <taxon>Neobatrachia</taxon>
        <taxon>Hyloidea</taxon>
        <taxon>Dendrobatidae</taxon>
        <taxon>Dendrobatinae</taxon>
        <taxon>Ranitomeya</taxon>
    </lineage>
</organism>
<feature type="transmembrane region" description="Helical" evidence="10">
    <location>
        <begin position="315"/>
        <end position="334"/>
    </location>
</feature>
<feature type="transmembrane region" description="Helical" evidence="10">
    <location>
        <begin position="278"/>
        <end position="300"/>
    </location>
</feature>
<keyword evidence="9" id="KW-0297">G-protein coupled receptor</keyword>
<dbReference type="PRINTS" id="PR00237">
    <property type="entry name" value="GPCRRHODOPSN"/>
</dbReference>
<dbReference type="PROSITE" id="PS50262">
    <property type="entry name" value="G_PROTEIN_RECEP_F1_2"/>
    <property type="match status" value="1"/>
</dbReference>
<keyword evidence="6 10" id="KW-1133">Transmembrane helix</keyword>
<dbReference type="Gene3D" id="1.20.1070.10">
    <property type="entry name" value="Rhodopsin 7-helix transmembrane proteins"/>
    <property type="match status" value="1"/>
</dbReference>
<evidence type="ECO:0000256" key="7">
    <source>
        <dbReference type="ARBA" id="ARBA00023136"/>
    </source>
</evidence>
<sequence length="355" mass="40476">MKPNLPLYITPLPSIKHLLSTSFNLNILNQVDEENLPSVFYRNLTNNRVTEFIIFGFPSLQKYPMLLFCICLFIYLFTITGNGSIFLLVILDRRLHTPMYFFVSNLSFLDLSYASTTIPKMLAKFAMHLDTISYTACYTQMYVFLSLAATECFLLAIMAYDRYVAICSPLHYLTIMTRRLCLLMTAMAWLGGFIAPDVLLILALDLPFCGHNVIHYYYCDHSPLLQLAYTDTSFNVAIGSSIGAFILLITFTLVFISYIKIILTILKINSKDGRTKTFSMCASHFAVVSIFHLPIIFMYVRPKPSYSSSSDVDSLVALLYTVLTPMMNPVIYSFRSKDIKEAFRRKMSYILGSSK</sequence>
<accession>A0ABN9MPY8</accession>
<comment type="caution">
    <text evidence="12">The sequence shown here is derived from an EMBL/GenBank/DDBJ whole genome shotgun (WGS) entry which is preliminary data.</text>
</comment>
<dbReference type="InterPro" id="IPR000725">
    <property type="entry name" value="Olfact_rcpt"/>
</dbReference>
<feature type="transmembrane region" description="Helical" evidence="10">
    <location>
        <begin position="138"/>
        <end position="160"/>
    </location>
</feature>
<feature type="transmembrane region" description="Helical" evidence="10">
    <location>
        <begin position="242"/>
        <end position="266"/>
    </location>
</feature>
<keyword evidence="7 10" id="KW-0472">Membrane</keyword>
<evidence type="ECO:0000256" key="10">
    <source>
        <dbReference type="RuleBase" id="RU363047"/>
    </source>
</evidence>
<proteinExistence type="inferred from homology"/>
<keyword evidence="2 10" id="KW-1003">Cell membrane</keyword>
<evidence type="ECO:0000313" key="12">
    <source>
        <dbReference type="EMBL" id="CAJ0967681.1"/>
    </source>
</evidence>
<feature type="domain" description="G-protein coupled receptors family 1 profile" evidence="11">
    <location>
        <begin position="81"/>
        <end position="332"/>
    </location>
</feature>
<dbReference type="PROSITE" id="PS00237">
    <property type="entry name" value="G_PROTEIN_RECEP_F1_1"/>
    <property type="match status" value="1"/>
</dbReference>
<keyword evidence="8 9" id="KW-0807">Transducer</keyword>
<comment type="similarity">
    <text evidence="9">Belongs to the G-protein coupled receptor 1 family.</text>
</comment>
<name>A0ABN9MPY8_9NEOB</name>
<reference evidence="12" key="1">
    <citation type="submission" date="2023-07" db="EMBL/GenBank/DDBJ databases">
        <authorList>
            <person name="Stuckert A."/>
        </authorList>
    </citation>
    <scope>NUCLEOTIDE SEQUENCE</scope>
</reference>
<dbReference type="EMBL" id="CAUEEQ010078505">
    <property type="protein sequence ID" value="CAJ0967681.1"/>
    <property type="molecule type" value="Genomic_DNA"/>
</dbReference>
<evidence type="ECO:0000256" key="3">
    <source>
        <dbReference type="ARBA" id="ARBA00022606"/>
    </source>
</evidence>
<protein>
    <recommendedName>
        <fullName evidence="10">Olfactory receptor</fullName>
    </recommendedName>
</protein>
<evidence type="ECO:0000313" key="13">
    <source>
        <dbReference type="Proteomes" id="UP001176940"/>
    </source>
</evidence>
<feature type="transmembrane region" description="Helical" evidence="10">
    <location>
        <begin position="65"/>
        <end position="91"/>
    </location>
</feature>
<evidence type="ECO:0000256" key="9">
    <source>
        <dbReference type="RuleBase" id="RU000688"/>
    </source>
</evidence>
<gene>
    <name evidence="12" type="ORF">RIMI_LOCUS22403795</name>
</gene>
<dbReference type="SUPFAM" id="SSF81321">
    <property type="entry name" value="Family A G protein-coupled receptor-like"/>
    <property type="match status" value="1"/>
</dbReference>
<evidence type="ECO:0000256" key="5">
    <source>
        <dbReference type="ARBA" id="ARBA00022725"/>
    </source>
</evidence>
<keyword evidence="9" id="KW-0675">Receptor</keyword>
<dbReference type="CDD" id="cd13954">
    <property type="entry name" value="7tmA_OR"/>
    <property type="match status" value="1"/>
</dbReference>
<evidence type="ECO:0000256" key="4">
    <source>
        <dbReference type="ARBA" id="ARBA00022692"/>
    </source>
</evidence>
<keyword evidence="5 10" id="KW-0552">Olfaction</keyword>